<gene>
    <name evidence="1" type="ORF">RICGR_0465</name>
</gene>
<sequence>MKEIILRNKERPVLRATLRLTPRDLNLLCWINSVGFVTINHITQKLKISQPTAYIRSKKLVTHHYLLHERIFHGAAGIYRVTHDGVHVSGSPLPALRKISLASYHHDLLVTTLNLQLLNRFGGSYVSERELRHGDGLNCFGKIGHTPDSVLLLNDKKIAIEVELSKKSKRRRSEIFNYYLKNFDYQEVWYFCGDREIENQLKPFLEKAPFIKTYPIQAFLSDQGSANE</sequence>
<reference evidence="1" key="2">
    <citation type="submission" date="2007-10" db="EMBL/GenBank/DDBJ databases">
        <authorList>
            <person name="Myers G.S."/>
        </authorList>
    </citation>
    <scope>NUCLEOTIDE SEQUENCE [LARGE SCALE GENOMIC DNA]</scope>
</reference>
<evidence type="ECO:0000313" key="2">
    <source>
        <dbReference type="Proteomes" id="UP000054075"/>
    </source>
</evidence>
<dbReference type="Proteomes" id="UP000054075">
    <property type="component" value="Unassembled WGS sequence"/>
</dbReference>
<keyword evidence="2" id="KW-1185">Reference proteome</keyword>
<dbReference type="InterPro" id="IPR036390">
    <property type="entry name" value="WH_DNA-bd_sf"/>
</dbReference>
<dbReference type="OrthoDB" id="5659891at2"/>
<protein>
    <recommendedName>
        <fullName evidence="3">Replication-relaxation</fullName>
    </recommendedName>
</protein>
<dbReference type="SUPFAM" id="SSF46785">
    <property type="entry name" value="Winged helix' DNA-binding domain"/>
    <property type="match status" value="1"/>
</dbReference>
<dbReference type="RefSeq" id="WP_006035065.1">
    <property type="nucleotide sequence ID" value="NZ_AAQJ02000001.1"/>
</dbReference>
<proteinExistence type="predicted"/>
<evidence type="ECO:0000313" key="1">
    <source>
        <dbReference type="EMBL" id="EDP46078.1"/>
    </source>
</evidence>
<dbReference type="eggNOG" id="ENOG5033D4N">
    <property type="taxonomic scope" value="Bacteria"/>
</dbReference>
<dbReference type="AlphaFoldDB" id="A8PLL4"/>
<name>A8PLL4_9COXI</name>
<reference evidence="1" key="1">
    <citation type="submission" date="2006-04" db="EMBL/GenBank/DDBJ databases">
        <authorList>
            <person name="Seshadri R."/>
            <person name="Federici B.A."/>
        </authorList>
    </citation>
    <scope>NUCLEOTIDE SEQUENCE [LARGE SCALE GENOMIC DNA]</scope>
</reference>
<dbReference type="EMBL" id="AAQJ02000001">
    <property type="protein sequence ID" value="EDP46078.1"/>
    <property type="molecule type" value="Genomic_DNA"/>
</dbReference>
<organism evidence="1 2">
    <name type="scientific">Rickettsiella grylli</name>
    <dbReference type="NCBI Taxonomy" id="59196"/>
    <lineage>
        <taxon>Bacteria</taxon>
        <taxon>Pseudomonadati</taxon>
        <taxon>Pseudomonadota</taxon>
        <taxon>Gammaproteobacteria</taxon>
        <taxon>Legionellales</taxon>
        <taxon>Coxiellaceae</taxon>
        <taxon>Rickettsiella</taxon>
    </lineage>
</organism>
<evidence type="ECO:0008006" key="3">
    <source>
        <dbReference type="Google" id="ProtNLM"/>
    </source>
</evidence>
<comment type="caution">
    <text evidence="1">The sequence shown here is derived from an EMBL/GenBank/DDBJ whole genome shotgun (WGS) entry which is preliminary data.</text>
</comment>
<accession>A8PLL4</accession>